<feature type="transmembrane region" description="Helical" evidence="1">
    <location>
        <begin position="6"/>
        <end position="30"/>
    </location>
</feature>
<keyword evidence="1" id="KW-0812">Transmembrane</keyword>
<reference evidence="2 3" key="1">
    <citation type="journal article" date="2014" name="Genome Announc.">
        <title>Draft genome sequences of eight enterohepatic helicobacter species isolated from both laboratory and wild rodents.</title>
        <authorList>
            <person name="Sheh A."/>
            <person name="Shen Z."/>
            <person name="Fox J.G."/>
        </authorList>
    </citation>
    <scope>NUCLEOTIDE SEQUENCE [LARGE SCALE GENOMIC DNA]</scope>
    <source>
        <strain evidence="2 3">MIT 01-6451</strain>
    </source>
</reference>
<dbReference type="RefSeq" id="WP_034363089.1">
    <property type="nucleotide sequence ID" value="NZ_CAJUDB010000004.1"/>
</dbReference>
<dbReference type="OrthoDB" id="5324600at2"/>
<accession>A0A4U8TW03</accession>
<protein>
    <submittedName>
        <fullName evidence="2">Uncharacterized protein</fullName>
    </submittedName>
</protein>
<proteinExistence type="predicted"/>
<sequence length="137" mass="15685">MTLSPNSVFMLVSIFCVAIFVLVTLLWLFGPAPKNAEYNKADESKTMSIEEIMKILDNPKTPLARLTEAVDNFFQYYDNLELSDYRKKSFFFAVIVHPHTSTDLIIETEKHLKELNPDLASELSKTLNRGLNARDLK</sequence>
<evidence type="ECO:0000256" key="1">
    <source>
        <dbReference type="SAM" id="Phobius"/>
    </source>
</evidence>
<dbReference type="EMBL" id="JRMQ02000001">
    <property type="protein sequence ID" value="TLE03278.1"/>
    <property type="molecule type" value="Genomic_DNA"/>
</dbReference>
<keyword evidence="3" id="KW-1185">Reference proteome</keyword>
<name>A0A4U8TW03_9HELI</name>
<keyword evidence="1" id="KW-1133">Transmembrane helix</keyword>
<comment type="caution">
    <text evidence="2">The sequence shown here is derived from an EMBL/GenBank/DDBJ whole genome shotgun (WGS) entry which is preliminary data.</text>
</comment>
<gene>
    <name evidence="2" type="ORF">LS65_000440</name>
</gene>
<dbReference type="AlphaFoldDB" id="A0A4U8TW03"/>
<evidence type="ECO:0000313" key="2">
    <source>
        <dbReference type="EMBL" id="TLE03278.1"/>
    </source>
</evidence>
<evidence type="ECO:0000313" key="3">
    <source>
        <dbReference type="Proteomes" id="UP000029707"/>
    </source>
</evidence>
<dbReference type="STRING" id="425400.LS65_08630"/>
<organism evidence="2 3">
    <name type="scientific">Helicobacter japonicus</name>
    <dbReference type="NCBI Taxonomy" id="425400"/>
    <lineage>
        <taxon>Bacteria</taxon>
        <taxon>Pseudomonadati</taxon>
        <taxon>Campylobacterota</taxon>
        <taxon>Epsilonproteobacteria</taxon>
        <taxon>Campylobacterales</taxon>
        <taxon>Helicobacteraceae</taxon>
        <taxon>Helicobacter</taxon>
    </lineage>
</organism>
<dbReference type="GeneID" id="82321046"/>
<keyword evidence="1" id="KW-0472">Membrane</keyword>
<dbReference type="Proteomes" id="UP000029707">
    <property type="component" value="Unassembled WGS sequence"/>
</dbReference>